<dbReference type="Gene3D" id="3.30.470.20">
    <property type="entry name" value="ATP-grasp fold, B domain"/>
    <property type="match status" value="1"/>
</dbReference>
<name>A0ABZ3IP25_9FIRM</name>
<dbReference type="InterPro" id="IPR013815">
    <property type="entry name" value="ATP_grasp_subdomain_1"/>
</dbReference>
<dbReference type="InterPro" id="IPR011095">
    <property type="entry name" value="Dala_Dala_lig_C"/>
</dbReference>
<dbReference type="Proteomes" id="UP000216752">
    <property type="component" value="Chromosome"/>
</dbReference>
<dbReference type="InterPro" id="IPR011761">
    <property type="entry name" value="ATP-grasp"/>
</dbReference>
<evidence type="ECO:0000256" key="1">
    <source>
        <dbReference type="ARBA" id="ARBA00010871"/>
    </source>
</evidence>
<dbReference type="PROSITE" id="PS50975">
    <property type="entry name" value="ATP_GRASP"/>
    <property type="match status" value="1"/>
</dbReference>
<keyword evidence="3" id="KW-0547">Nucleotide-binding</keyword>
<proteinExistence type="inferred from homology"/>
<evidence type="ECO:0000313" key="5">
    <source>
        <dbReference type="EMBL" id="XFO67123.1"/>
    </source>
</evidence>
<keyword evidence="2 5" id="KW-0436">Ligase</keyword>
<evidence type="ECO:0000259" key="4">
    <source>
        <dbReference type="PROSITE" id="PS50975"/>
    </source>
</evidence>
<dbReference type="EMBL" id="CP155573">
    <property type="protein sequence ID" value="XFO67123.1"/>
    <property type="molecule type" value="Genomic_DNA"/>
</dbReference>
<evidence type="ECO:0000256" key="3">
    <source>
        <dbReference type="PROSITE-ProRule" id="PRU00409"/>
    </source>
</evidence>
<gene>
    <name evidence="5" type="primary">ddl_2</name>
    <name evidence="5" type="ORF">SPSIL_033020</name>
</gene>
<keyword evidence="6" id="KW-1185">Reference proteome</keyword>
<accession>A0ABZ3IP25</accession>
<feature type="domain" description="ATP-grasp" evidence="4">
    <location>
        <begin position="113"/>
        <end position="318"/>
    </location>
</feature>
<dbReference type="Pfam" id="PF07478">
    <property type="entry name" value="Dala_Dala_lig_C"/>
    <property type="match status" value="1"/>
</dbReference>
<keyword evidence="3" id="KW-0067">ATP-binding</keyword>
<sequence length="326" mass="36587">MKIGLTYDLQEDYLRRGYTREEAAEFDTEETIAAIELVLQDLGHEVERIGGFEELLLKLTSGKRPQLVFNLCEGSFGFSREAQVPAVLDAYCIPHTFSDAMVLAVTLHKALTKRIVRDLGVASPGFAVIENIGDINDLDMPFPLFAKPVAEGSSKGISASSIVYDLNSLKKVCTDLLIKYRQAVLVEEFLPGREFTAGILGTGEKARVIGAMEVVFKHDDAQETYSYASKFINNREWVEYRRVDKELFCLIEKKVMQVWRGLGCRDAGRMDFRMDKGGHLNFLEINPLAGLNPVHGDLPILCRLYGIPYQELIKAIMDSALERVNQ</sequence>
<dbReference type="GO" id="GO:0008716">
    <property type="term" value="F:D-alanine-D-alanine ligase activity"/>
    <property type="evidence" value="ECO:0007669"/>
    <property type="project" value="UniProtKB-EC"/>
</dbReference>
<reference evidence="5" key="1">
    <citation type="submission" date="2024-05" db="EMBL/GenBank/DDBJ databases">
        <title>Isolation and characterization of Sporomusa carbonis sp. nov., a carboxydotrophic hydrogenogen in the genus of Sporomusa isolated from a charcoal burning pile.</title>
        <authorList>
            <person name="Boeer T."/>
            <person name="Rosenbaum F."/>
            <person name="Eysell L."/>
            <person name="Mueller V."/>
            <person name="Daniel R."/>
            <person name="Poehlein A."/>
        </authorList>
    </citation>
    <scope>NUCLEOTIDE SEQUENCE [LARGE SCALE GENOMIC DNA]</scope>
    <source>
        <strain evidence="5">DSM 10669</strain>
    </source>
</reference>
<dbReference type="PANTHER" id="PTHR23132">
    <property type="entry name" value="D-ALANINE--D-ALANINE LIGASE"/>
    <property type="match status" value="1"/>
</dbReference>
<evidence type="ECO:0000256" key="2">
    <source>
        <dbReference type="ARBA" id="ARBA00022598"/>
    </source>
</evidence>
<dbReference type="EC" id="6.3.2.4" evidence="5"/>
<comment type="similarity">
    <text evidence="1">Belongs to the D-alanine--D-alanine ligase family.</text>
</comment>
<organism evidence="5 6">
    <name type="scientific">Sporomusa silvacetica DSM 10669</name>
    <dbReference type="NCBI Taxonomy" id="1123289"/>
    <lineage>
        <taxon>Bacteria</taxon>
        <taxon>Bacillati</taxon>
        <taxon>Bacillota</taxon>
        <taxon>Negativicutes</taxon>
        <taxon>Selenomonadales</taxon>
        <taxon>Sporomusaceae</taxon>
        <taxon>Sporomusa</taxon>
    </lineage>
</organism>
<dbReference type="Gene3D" id="3.30.1490.20">
    <property type="entry name" value="ATP-grasp fold, A domain"/>
    <property type="match status" value="1"/>
</dbReference>
<dbReference type="RefSeq" id="WP_094605229.1">
    <property type="nucleotide sequence ID" value="NZ_CP155573.1"/>
</dbReference>
<evidence type="ECO:0000313" key="6">
    <source>
        <dbReference type="Proteomes" id="UP000216752"/>
    </source>
</evidence>
<protein>
    <submittedName>
        <fullName evidence="5">D-alanine--D-alanine ligase</fullName>
        <ecNumber evidence="5">6.3.2.4</ecNumber>
    </submittedName>
</protein>
<dbReference type="SUPFAM" id="SSF56059">
    <property type="entry name" value="Glutathione synthetase ATP-binding domain-like"/>
    <property type="match status" value="1"/>
</dbReference>
<dbReference type="PANTHER" id="PTHR23132:SF23">
    <property type="entry name" value="D-ALANINE--D-ALANINE LIGASE B"/>
    <property type="match status" value="1"/>
</dbReference>